<dbReference type="RefSeq" id="WP_112317458.1">
    <property type="nucleotide sequence ID" value="NZ_MUAV01000052.1"/>
</dbReference>
<keyword evidence="1" id="KW-0812">Transmembrane</keyword>
<keyword evidence="1" id="KW-1133">Transmembrane helix</keyword>
<gene>
    <name evidence="2" type="ORF">BYZ73_20295</name>
</gene>
<feature type="transmembrane region" description="Helical" evidence="1">
    <location>
        <begin position="28"/>
        <end position="54"/>
    </location>
</feature>
<dbReference type="Proteomes" id="UP000248659">
    <property type="component" value="Unassembled WGS sequence"/>
</dbReference>
<dbReference type="EMBL" id="MUAV01000052">
    <property type="protein sequence ID" value="RAP39474.1"/>
    <property type="molecule type" value="Genomic_DNA"/>
</dbReference>
<keyword evidence="3" id="KW-1185">Reference proteome</keyword>
<comment type="caution">
    <text evidence="2">The sequence shown here is derived from an EMBL/GenBank/DDBJ whole genome shotgun (WGS) entry which is preliminary data.</text>
</comment>
<feature type="transmembrane region" description="Helical" evidence="1">
    <location>
        <begin position="74"/>
        <end position="97"/>
    </location>
</feature>
<proteinExistence type="predicted"/>
<evidence type="ECO:0000313" key="2">
    <source>
        <dbReference type="EMBL" id="RAP39474.1"/>
    </source>
</evidence>
<protein>
    <submittedName>
        <fullName evidence="2">Uncharacterized protein</fullName>
    </submittedName>
</protein>
<name>A0ABX9DAX6_9RHOB</name>
<reference evidence="2 3" key="1">
    <citation type="submission" date="2017-01" db="EMBL/GenBank/DDBJ databases">
        <title>Genome sequence of Rhodovulum viride JA756.</title>
        <authorList>
            <person name="Lakshmi K.V."/>
            <person name="Tushar L.D."/>
            <person name="Sasikala C."/>
            <person name="Venkataramana C."/>
        </authorList>
    </citation>
    <scope>NUCLEOTIDE SEQUENCE [LARGE SCALE GENOMIC DNA]</scope>
    <source>
        <strain evidence="2 3">JA756</strain>
    </source>
</reference>
<evidence type="ECO:0000256" key="1">
    <source>
        <dbReference type="SAM" id="Phobius"/>
    </source>
</evidence>
<evidence type="ECO:0000313" key="3">
    <source>
        <dbReference type="Proteomes" id="UP000248659"/>
    </source>
</evidence>
<sequence>MLILDLFRSPSAFLTDPWGHARNQAGHALIVGLLPVLLLGPWAALPVLAGYVLWEVAQWRLYGAAPSDGLEDLAYVTGGVLAALWWPVLIVLVLMLASGVQYRRELRG</sequence>
<keyword evidence="1" id="KW-0472">Membrane</keyword>
<accession>A0ABX9DAX6</accession>
<organism evidence="2 3">
    <name type="scientific">Rhodovulum viride</name>
    <dbReference type="NCBI Taxonomy" id="1231134"/>
    <lineage>
        <taxon>Bacteria</taxon>
        <taxon>Pseudomonadati</taxon>
        <taxon>Pseudomonadota</taxon>
        <taxon>Alphaproteobacteria</taxon>
        <taxon>Rhodobacterales</taxon>
        <taxon>Paracoccaceae</taxon>
        <taxon>Rhodovulum</taxon>
    </lineage>
</organism>